<dbReference type="Proteomes" id="UP000793456">
    <property type="component" value="Chromosome VIII"/>
</dbReference>
<reference evidence="1" key="1">
    <citation type="submission" date="2018-11" db="EMBL/GenBank/DDBJ databases">
        <title>The sequence and de novo assembly of Larimichthys crocea genome using PacBio and Hi-C technologies.</title>
        <authorList>
            <person name="Xu P."/>
            <person name="Chen B."/>
            <person name="Zhou Z."/>
            <person name="Ke Q."/>
            <person name="Wu Y."/>
            <person name="Bai H."/>
            <person name="Pu F."/>
        </authorList>
    </citation>
    <scope>NUCLEOTIDE SEQUENCE</scope>
    <source>
        <tissue evidence="1">Muscle</tissue>
    </source>
</reference>
<sequence length="105" mass="11682">MLILLAISCNIRQQNLDPTSSLYRCNSMGASIPLLDYREGVTAYANFTFNTPLPKQTCHPFQYLFVSMCSSVYLSEGELCKWPVCILLSAQGPQGDLEKTSPLKV</sequence>
<comment type="caution">
    <text evidence="1">The sequence shown here is derived from an EMBL/GenBank/DDBJ whole genome shotgun (WGS) entry which is preliminary data.</text>
</comment>
<evidence type="ECO:0000313" key="1">
    <source>
        <dbReference type="EMBL" id="TMS15837.1"/>
    </source>
</evidence>
<gene>
    <name evidence="1" type="ORF">E3U43_013130</name>
</gene>
<keyword evidence="2" id="KW-1185">Reference proteome</keyword>
<evidence type="ECO:0000313" key="2">
    <source>
        <dbReference type="Proteomes" id="UP000793456"/>
    </source>
</evidence>
<name>A0ACD3R942_LARCR</name>
<protein>
    <submittedName>
        <fullName evidence="1">Uncharacterized protein</fullName>
    </submittedName>
</protein>
<accession>A0ACD3R942</accession>
<dbReference type="EMBL" id="CM011681">
    <property type="protein sequence ID" value="TMS15837.1"/>
    <property type="molecule type" value="Genomic_DNA"/>
</dbReference>
<organism evidence="1 2">
    <name type="scientific">Larimichthys crocea</name>
    <name type="common">Large yellow croaker</name>
    <name type="synonym">Pseudosciaena crocea</name>
    <dbReference type="NCBI Taxonomy" id="215358"/>
    <lineage>
        <taxon>Eukaryota</taxon>
        <taxon>Metazoa</taxon>
        <taxon>Chordata</taxon>
        <taxon>Craniata</taxon>
        <taxon>Vertebrata</taxon>
        <taxon>Euteleostomi</taxon>
        <taxon>Actinopterygii</taxon>
        <taxon>Neopterygii</taxon>
        <taxon>Teleostei</taxon>
        <taxon>Neoteleostei</taxon>
        <taxon>Acanthomorphata</taxon>
        <taxon>Eupercaria</taxon>
        <taxon>Sciaenidae</taxon>
        <taxon>Larimichthys</taxon>
    </lineage>
</organism>
<proteinExistence type="predicted"/>